<name>A0A7C8N6E1_9PEZI</name>
<dbReference type="Proteomes" id="UP000481858">
    <property type="component" value="Unassembled WGS sequence"/>
</dbReference>
<dbReference type="InterPro" id="IPR000262">
    <property type="entry name" value="FMN-dep_DH"/>
</dbReference>
<dbReference type="PROSITE" id="PS51349">
    <property type="entry name" value="FMN_HYDROXY_ACID_DH_2"/>
    <property type="match status" value="1"/>
</dbReference>
<dbReference type="InterPro" id="IPR037350">
    <property type="entry name" value="LMO_FMN"/>
</dbReference>
<feature type="transmembrane region" description="Helical" evidence="5">
    <location>
        <begin position="542"/>
        <end position="564"/>
    </location>
</feature>
<dbReference type="Pfam" id="PF11915">
    <property type="entry name" value="DUF3433"/>
    <property type="match status" value="1"/>
</dbReference>
<feature type="domain" description="FMN hydroxy acid dehydrogenase" evidence="6">
    <location>
        <begin position="875"/>
        <end position="1254"/>
    </location>
</feature>
<evidence type="ECO:0000259" key="6">
    <source>
        <dbReference type="PROSITE" id="PS51349"/>
    </source>
</evidence>
<reference evidence="7 8" key="1">
    <citation type="submission" date="2019-12" db="EMBL/GenBank/DDBJ databases">
        <title>Draft genome sequence of the ascomycete Xylaria multiplex DSM 110363.</title>
        <authorList>
            <person name="Buettner E."/>
            <person name="Kellner H."/>
        </authorList>
    </citation>
    <scope>NUCLEOTIDE SEQUENCE [LARGE SCALE GENOMIC DNA]</scope>
    <source>
        <strain evidence="7 8">DSM 110363</strain>
    </source>
</reference>
<dbReference type="GO" id="GO:0016491">
    <property type="term" value="F:oxidoreductase activity"/>
    <property type="evidence" value="ECO:0007669"/>
    <property type="project" value="UniProtKB-KW"/>
</dbReference>
<proteinExistence type="predicted"/>
<evidence type="ECO:0000256" key="3">
    <source>
        <dbReference type="ARBA" id="ARBA00022643"/>
    </source>
</evidence>
<dbReference type="OrthoDB" id="25826at2759"/>
<evidence type="ECO:0000256" key="5">
    <source>
        <dbReference type="SAM" id="Phobius"/>
    </source>
</evidence>
<keyword evidence="5" id="KW-0472">Membrane</keyword>
<dbReference type="GO" id="GO:0010181">
    <property type="term" value="F:FMN binding"/>
    <property type="evidence" value="ECO:0007669"/>
    <property type="project" value="InterPro"/>
</dbReference>
<keyword evidence="8" id="KW-1185">Reference proteome</keyword>
<sequence>MWETLHGAADNQPQLPVGDDGDQFLDTGYAYDSIDPVYIYSGILDGKLRYLAGTENDVAFPIFEASNFVKNATTVFTTVDAFAGDGFSGFYSTLQSPSCTAGYYAPTIQIPRPSNSGRVPFEYFNFMKRINCSEDSTVVKSNVLPLAILDKQHPYDLRIGLFVVNFTYSSLEPGSNGYPRETSAVVCRSDYFMRQIKLVKDVAQEEFSPDLPGSNTNPYRLPDLTALELNEILLGLPHAYISGPTSSELPSSADVLFGMMTKTLQNYSTDSTPFFDDETLREAAITVFKGLAVQTIHNFTVTQEHRTVNATSIVSEDKLHVAHAPLWFIVAVCIILGILSLALLRIAPRQVVSRNPSSILINAAILASSPSLCEAFQGAGHMRTSELIQLLEGGLAHTQNNIGNASSRASELTMKCKGIKEGSWVPLQARYHYLALTFVLPILTIGAVEALYVQSTKNKGLADTAHNVPSHYVQYISTLVLFIITSVFDSMDFAIMTFAPFSALRDGFNGASKYSPFHLNLIGHIPPVALFKALRGRQYGAALSNVATIIGSILSVALAGLWVIEQVSFPTDVQVLPASHWDLQWNNSLLDDGGAAVKLNNIQYSGSDVLNSPLTGHEESAFPSTLSNLSFTIPALRPELKCEVVISDNVTVEIKKVPNLIANVSAIYHLPPGCHGGSKGDRSYAIIENPVVDESTVEYLTNGTDGVDSFNYRIEQNFLKLRPLANIEDGGDLFFNFLIGGSDSVAFRDLVGTENVGRLISVANTLYKKYMVNVVNSPIFKKNISATQQLQEERIYGSTNVIVSRLTVDYASKLALQIMLGLMVVLGSLGFYLGNELIDVDDMSEMEYYYRAGKRSHPNPVDYESSVYQKGLSYQRPPFTFKPLEWESLATERMSADSKGYVVGSAGTGETAKKNRAAFAKWSIIPRRLIKTENLPELSVSVLGRKFPFPIACAPVGVQRIFNPDGETAAAAAAAKQQIPYIMSTASSTSIEGVARANGDGVHWFQLYWPPNEQNHITTSMLDRAQKAGFSTLFVTLDTYILGWRPSDMDNGYNPFLRSDQVGVAIGLTDPIFRDHFKQKHGKTVEEDMNAAVAEWTHTVFPGHSHSFEDIKFLQQHWEGPIVLKGIQSVEDAQKCVDIGVQGIVVSNHGGRQSDGGCSSLGVLPRIVDAVGDRIDIFFDSGIRCGADIAKALALGAKMCLIGRPYIYGLALGGEEGVSHVLNALLGDLQLTLHLAGIRSSSPKHLNRSILIKEDDLF</sequence>
<dbReference type="InterPro" id="IPR021840">
    <property type="entry name" value="DUF3433"/>
</dbReference>
<accession>A0A7C8N6E1</accession>
<dbReference type="AlphaFoldDB" id="A0A7C8N6E1"/>
<dbReference type="CDD" id="cd03332">
    <property type="entry name" value="LMO_FMN"/>
    <property type="match status" value="1"/>
</dbReference>
<dbReference type="InParanoid" id="A0A7C8N6E1"/>
<dbReference type="PROSITE" id="PS00557">
    <property type="entry name" value="FMN_HYDROXY_ACID_DH_1"/>
    <property type="match status" value="1"/>
</dbReference>
<evidence type="ECO:0000256" key="2">
    <source>
        <dbReference type="ARBA" id="ARBA00022630"/>
    </source>
</evidence>
<feature type="transmembrane region" description="Helical" evidence="5">
    <location>
        <begin position="324"/>
        <end position="344"/>
    </location>
</feature>
<dbReference type="PANTHER" id="PTHR10578:SF143">
    <property type="entry name" value="FMN-DEPENDENT ALPHA-HYDROXY ACID DEHYDROGENASE PB1A11.03"/>
    <property type="match status" value="1"/>
</dbReference>
<keyword evidence="2" id="KW-0285">Flavoprotein</keyword>
<dbReference type="Pfam" id="PF01070">
    <property type="entry name" value="FMN_dh"/>
    <property type="match status" value="1"/>
</dbReference>
<dbReference type="SUPFAM" id="SSF51395">
    <property type="entry name" value="FMN-linked oxidoreductases"/>
    <property type="match status" value="1"/>
</dbReference>
<keyword evidence="5" id="KW-0812">Transmembrane</keyword>
<comment type="caution">
    <text evidence="7">The sequence shown here is derived from an EMBL/GenBank/DDBJ whole genome shotgun (WGS) entry which is preliminary data.</text>
</comment>
<feature type="transmembrane region" description="Helical" evidence="5">
    <location>
        <begin position="472"/>
        <end position="495"/>
    </location>
</feature>
<keyword evidence="4" id="KW-0560">Oxidoreductase</keyword>
<dbReference type="InterPro" id="IPR037396">
    <property type="entry name" value="FMN_HAD"/>
</dbReference>
<dbReference type="InterPro" id="IPR008259">
    <property type="entry name" value="FMN_hydac_DH_AS"/>
</dbReference>
<organism evidence="7 8">
    <name type="scientific">Xylaria multiplex</name>
    <dbReference type="NCBI Taxonomy" id="323545"/>
    <lineage>
        <taxon>Eukaryota</taxon>
        <taxon>Fungi</taxon>
        <taxon>Dikarya</taxon>
        <taxon>Ascomycota</taxon>
        <taxon>Pezizomycotina</taxon>
        <taxon>Sordariomycetes</taxon>
        <taxon>Xylariomycetidae</taxon>
        <taxon>Xylariales</taxon>
        <taxon>Xylariaceae</taxon>
        <taxon>Xylaria</taxon>
    </lineage>
</organism>
<keyword evidence="3" id="KW-0288">FMN</keyword>
<evidence type="ECO:0000313" key="7">
    <source>
        <dbReference type="EMBL" id="KAF2969476.1"/>
    </source>
</evidence>
<dbReference type="Gene3D" id="3.20.20.70">
    <property type="entry name" value="Aldolase class I"/>
    <property type="match status" value="1"/>
</dbReference>
<dbReference type="InterPro" id="IPR013785">
    <property type="entry name" value="Aldolase_TIM"/>
</dbReference>
<feature type="transmembrane region" description="Helical" evidence="5">
    <location>
        <begin position="433"/>
        <end position="452"/>
    </location>
</feature>
<dbReference type="FunFam" id="3.20.20.70:FF:000132">
    <property type="entry name" value="FMN dependent dehydrogenase"/>
    <property type="match status" value="1"/>
</dbReference>
<keyword evidence="5" id="KW-1133">Transmembrane helix</keyword>
<dbReference type="EMBL" id="WUBL01000036">
    <property type="protein sequence ID" value="KAF2969476.1"/>
    <property type="molecule type" value="Genomic_DNA"/>
</dbReference>
<evidence type="ECO:0000256" key="1">
    <source>
        <dbReference type="ARBA" id="ARBA00001917"/>
    </source>
</evidence>
<evidence type="ECO:0000256" key="4">
    <source>
        <dbReference type="ARBA" id="ARBA00023002"/>
    </source>
</evidence>
<gene>
    <name evidence="7" type="ORF">GQX73_g4118</name>
</gene>
<protein>
    <recommendedName>
        <fullName evidence="6">FMN hydroxy acid dehydrogenase domain-containing protein</fullName>
    </recommendedName>
</protein>
<evidence type="ECO:0000313" key="8">
    <source>
        <dbReference type="Proteomes" id="UP000481858"/>
    </source>
</evidence>
<comment type="cofactor">
    <cofactor evidence="1">
        <name>FMN</name>
        <dbReference type="ChEBI" id="CHEBI:58210"/>
    </cofactor>
</comment>
<dbReference type="PANTHER" id="PTHR10578">
    <property type="entry name" value="S -2-HYDROXY-ACID OXIDASE-RELATED"/>
    <property type="match status" value="1"/>
</dbReference>